<dbReference type="InterPro" id="IPR036404">
    <property type="entry name" value="Jacalin-like_lectin_dom_sf"/>
</dbReference>
<comment type="similarity">
    <text evidence="1">Belongs to the jacalin lectin family.</text>
</comment>
<keyword evidence="5" id="KW-1185">Reference proteome</keyword>
<feature type="domain" description="Jacalin-type lectin" evidence="3">
    <location>
        <begin position="15"/>
        <end position="71"/>
    </location>
</feature>
<dbReference type="Pfam" id="PF01419">
    <property type="entry name" value="Jacalin"/>
    <property type="match status" value="1"/>
</dbReference>
<dbReference type="InterPro" id="IPR001229">
    <property type="entry name" value="Jacalin-like_lectin_dom"/>
</dbReference>
<reference evidence="4" key="1">
    <citation type="submission" date="2023-04" db="EMBL/GenBank/DDBJ databases">
        <authorList>
            <person name="Vijverberg K."/>
            <person name="Xiong W."/>
            <person name="Schranz E."/>
        </authorList>
    </citation>
    <scope>NUCLEOTIDE SEQUENCE</scope>
</reference>
<evidence type="ECO:0000256" key="1">
    <source>
        <dbReference type="ARBA" id="ARBA00006568"/>
    </source>
</evidence>
<dbReference type="Proteomes" id="UP001177003">
    <property type="component" value="Chromosome 0"/>
</dbReference>
<dbReference type="Gene3D" id="2.100.10.30">
    <property type="entry name" value="Jacalin-like lectin domain"/>
    <property type="match status" value="1"/>
</dbReference>
<name>A0AA35Y943_LACSI</name>
<evidence type="ECO:0000256" key="2">
    <source>
        <dbReference type="ARBA" id="ARBA00022734"/>
    </source>
</evidence>
<evidence type="ECO:0000313" key="4">
    <source>
        <dbReference type="EMBL" id="CAI9262428.1"/>
    </source>
</evidence>
<gene>
    <name evidence="4" type="ORF">LSALG_LOCUS3168</name>
</gene>
<organism evidence="4 5">
    <name type="scientific">Lactuca saligna</name>
    <name type="common">Willowleaf lettuce</name>
    <dbReference type="NCBI Taxonomy" id="75948"/>
    <lineage>
        <taxon>Eukaryota</taxon>
        <taxon>Viridiplantae</taxon>
        <taxon>Streptophyta</taxon>
        <taxon>Embryophyta</taxon>
        <taxon>Tracheophyta</taxon>
        <taxon>Spermatophyta</taxon>
        <taxon>Magnoliopsida</taxon>
        <taxon>eudicotyledons</taxon>
        <taxon>Gunneridae</taxon>
        <taxon>Pentapetalae</taxon>
        <taxon>asterids</taxon>
        <taxon>campanulids</taxon>
        <taxon>Asterales</taxon>
        <taxon>Asteraceae</taxon>
        <taxon>Cichorioideae</taxon>
        <taxon>Cichorieae</taxon>
        <taxon>Lactucinae</taxon>
        <taxon>Lactuca</taxon>
    </lineage>
</organism>
<accession>A0AA35Y943</accession>
<dbReference type="SUPFAM" id="SSF51101">
    <property type="entry name" value="Mannose-binding lectins"/>
    <property type="match status" value="1"/>
</dbReference>
<dbReference type="GO" id="GO:0030246">
    <property type="term" value="F:carbohydrate binding"/>
    <property type="evidence" value="ECO:0007669"/>
    <property type="project" value="UniProtKB-KW"/>
</dbReference>
<sequence length="97" mass="10383">MGVVIPATATTDIVIGPWGGEGGDTPWIFKPEGRIVDISIRSEEAVDSISFNYTDKEGLEDDSEIYGGDGGLLHAPCPRVKTSLGLVELSEKFQTTQ</sequence>
<proteinExistence type="inferred from homology"/>
<dbReference type="EMBL" id="OX465086">
    <property type="protein sequence ID" value="CAI9262428.1"/>
    <property type="molecule type" value="Genomic_DNA"/>
</dbReference>
<keyword evidence="2" id="KW-0430">Lectin</keyword>
<protein>
    <recommendedName>
        <fullName evidence="3">Jacalin-type lectin domain-containing protein</fullName>
    </recommendedName>
</protein>
<evidence type="ECO:0000259" key="3">
    <source>
        <dbReference type="Pfam" id="PF01419"/>
    </source>
</evidence>
<evidence type="ECO:0000313" key="5">
    <source>
        <dbReference type="Proteomes" id="UP001177003"/>
    </source>
</evidence>
<dbReference type="AlphaFoldDB" id="A0AA35Y943"/>